<sequence length="99" mass="11482">MMSNQYGIFHSFGVEQGTPIMNTHLYLGDSRMKMFTVKDENFKGLLFSYCKDGIDKKALTLEEASEEEQVTLLFDNRRSLSNTIKLLQVLHDQWEWGGE</sequence>
<dbReference type="GeneID" id="55626499"/>
<keyword evidence="2" id="KW-1185">Reference proteome</keyword>
<dbReference type="RefSeq" id="YP_009855759.1">
    <property type="nucleotide sequence ID" value="NC_048847.1"/>
</dbReference>
<proteinExistence type="predicted"/>
<dbReference type="Proteomes" id="UP000479357">
    <property type="component" value="Segment"/>
</dbReference>
<organism evidence="1 2">
    <name type="scientific">Alteromonas phage vB_AmeM_PT11-V22</name>
    <dbReference type="NCBI Taxonomy" id="2704031"/>
    <lineage>
        <taxon>Viruses</taxon>
        <taxon>Duplodnaviria</taxon>
        <taxon>Heunggongvirae</taxon>
        <taxon>Uroviricota</taxon>
        <taxon>Caudoviricetes</taxon>
        <taxon>Myoalterovirus</taxon>
        <taxon>Myoalterovirus PT11V22</taxon>
    </lineage>
</organism>
<accession>A0A6C0R0P3</accession>
<reference evidence="1 2" key="1">
    <citation type="submission" date="2019-12" db="EMBL/GenBank/DDBJ databases">
        <title>Alteromonas phage V22 represents a new genus of marine bacteriophages that requires a novel tail fiber chaperone for host recognition.</title>
        <authorList>
            <person name="Gonzalez-Serrano R."/>
            <person name="Dunne M."/>
            <person name="Rosselli R."/>
            <person name="Martin-Cuadrado A.-B."/>
            <person name="Grosboillot V."/>
            <person name="Zinsli L."/>
            <person name="Roda-Garcia J.J."/>
            <person name="Loessner M.J."/>
            <person name="Rodriguez-Valera F."/>
        </authorList>
    </citation>
    <scope>NUCLEOTIDE SEQUENCE [LARGE SCALE GENOMIC DNA]</scope>
</reference>
<dbReference type="EMBL" id="MN877442">
    <property type="protein sequence ID" value="QHZ59835.1"/>
    <property type="molecule type" value="Genomic_DNA"/>
</dbReference>
<name>A0A6C0R0P3_9CAUD</name>
<dbReference type="KEGG" id="vg:55626499"/>
<protein>
    <submittedName>
        <fullName evidence="1">Uncharacterized protein</fullName>
    </submittedName>
</protein>
<evidence type="ECO:0000313" key="2">
    <source>
        <dbReference type="Proteomes" id="UP000479357"/>
    </source>
</evidence>
<evidence type="ECO:0000313" key="1">
    <source>
        <dbReference type="EMBL" id="QHZ59835.1"/>
    </source>
</evidence>